<dbReference type="OrthoDB" id="8195485at2759"/>
<accession>A0A4C1WJP2</accession>
<protein>
    <submittedName>
        <fullName evidence="1">Uncharacterized protein</fullName>
    </submittedName>
</protein>
<keyword evidence="2" id="KW-1185">Reference proteome</keyword>
<evidence type="ECO:0000313" key="2">
    <source>
        <dbReference type="Proteomes" id="UP000299102"/>
    </source>
</evidence>
<dbReference type="Proteomes" id="UP000299102">
    <property type="component" value="Unassembled WGS sequence"/>
</dbReference>
<dbReference type="AlphaFoldDB" id="A0A4C1WJP2"/>
<name>A0A4C1WJP2_EUMVA</name>
<organism evidence="1 2">
    <name type="scientific">Eumeta variegata</name>
    <name type="common">Bagworm moth</name>
    <name type="synonym">Eumeta japonica</name>
    <dbReference type="NCBI Taxonomy" id="151549"/>
    <lineage>
        <taxon>Eukaryota</taxon>
        <taxon>Metazoa</taxon>
        <taxon>Ecdysozoa</taxon>
        <taxon>Arthropoda</taxon>
        <taxon>Hexapoda</taxon>
        <taxon>Insecta</taxon>
        <taxon>Pterygota</taxon>
        <taxon>Neoptera</taxon>
        <taxon>Endopterygota</taxon>
        <taxon>Lepidoptera</taxon>
        <taxon>Glossata</taxon>
        <taxon>Ditrysia</taxon>
        <taxon>Tineoidea</taxon>
        <taxon>Psychidae</taxon>
        <taxon>Oiketicinae</taxon>
        <taxon>Eumeta</taxon>
    </lineage>
</organism>
<dbReference type="EMBL" id="BGZK01000582">
    <property type="protein sequence ID" value="GBP51471.1"/>
    <property type="molecule type" value="Genomic_DNA"/>
</dbReference>
<comment type="caution">
    <text evidence="1">The sequence shown here is derived from an EMBL/GenBank/DDBJ whole genome shotgun (WGS) entry which is preliminary data.</text>
</comment>
<proteinExistence type="predicted"/>
<reference evidence="1 2" key="1">
    <citation type="journal article" date="2019" name="Commun. Biol.">
        <title>The bagworm genome reveals a unique fibroin gene that provides high tensile strength.</title>
        <authorList>
            <person name="Kono N."/>
            <person name="Nakamura H."/>
            <person name="Ohtoshi R."/>
            <person name="Tomita M."/>
            <person name="Numata K."/>
            <person name="Arakawa K."/>
        </authorList>
    </citation>
    <scope>NUCLEOTIDE SEQUENCE [LARGE SCALE GENOMIC DNA]</scope>
</reference>
<gene>
    <name evidence="1" type="ORF">EVAR_44446_1</name>
</gene>
<sequence>MTPTVSQNKFLGNDANKNRLIGMLKTKFEAGHFMVKQATEDADTCFENNSDLNEVIEVFKNPNVDPEVIAKAGERFLIALYSYSDVKSRKSTSLNNYRYACFKASAYKRKFNIASLPPKKLQYDNIRFEFITKFSSEHRDETDDPIADDAEETSVFDIPTSTEDNENTTLFSVNYNEATEIERNFEIVSQMWLNGDTTVKKRGAFST</sequence>
<evidence type="ECO:0000313" key="1">
    <source>
        <dbReference type="EMBL" id="GBP51471.1"/>
    </source>
</evidence>